<proteinExistence type="predicted"/>
<evidence type="ECO:0000313" key="2">
    <source>
        <dbReference type="Proteomes" id="UP000593572"/>
    </source>
</evidence>
<sequence length="103" mass="11346">MGACVYPVNNIRDSTTVEVVVCLQAVTFTEEMGFDDVVIEGDSLTIIKKLNIRKRIVCLPPVRLKIAVAVRLITVAVRLNNVAVRLETMVECVFGFKSSCSSE</sequence>
<dbReference type="EMBL" id="JABEZX010000011">
    <property type="protein sequence ID" value="MBA0570249.1"/>
    <property type="molecule type" value="Genomic_DNA"/>
</dbReference>
<reference evidence="1 2" key="1">
    <citation type="journal article" date="2019" name="Genome Biol. Evol.">
        <title>Insights into the evolution of the New World diploid cottons (Gossypium, subgenus Houzingenia) based on genome sequencing.</title>
        <authorList>
            <person name="Grover C.E."/>
            <person name="Arick M.A. 2nd"/>
            <person name="Thrash A."/>
            <person name="Conover J.L."/>
            <person name="Sanders W.S."/>
            <person name="Peterson D.G."/>
            <person name="Frelichowski J.E."/>
            <person name="Scheffler J.A."/>
            <person name="Scheffler B.E."/>
            <person name="Wendel J.F."/>
        </authorList>
    </citation>
    <scope>NUCLEOTIDE SEQUENCE [LARGE SCALE GENOMIC DNA]</scope>
    <source>
        <strain evidence="1">157</strain>
        <tissue evidence="1">Leaf</tissue>
    </source>
</reference>
<comment type="caution">
    <text evidence="1">The sequence shown here is derived from an EMBL/GenBank/DDBJ whole genome shotgun (WGS) entry which is preliminary data.</text>
</comment>
<evidence type="ECO:0000313" key="1">
    <source>
        <dbReference type="EMBL" id="MBA0570249.1"/>
    </source>
</evidence>
<dbReference type="Proteomes" id="UP000593572">
    <property type="component" value="Unassembled WGS sequence"/>
</dbReference>
<organism evidence="1 2">
    <name type="scientific">Gossypium lobatum</name>
    <dbReference type="NCBI Taxonomy" id="34289"/>
    <lineage>
        <taxon>Eukaryota</taxon>
        <taxon>Viridiplantae</taxon>
        <taxon>Streptophyta</taxon>
        <taxon>Embryophyta</taxon>
        <taxon>Tracheophyta</taxon>
        <taxon>Spermatophyta</taxon>
        <taxon>Magnoliopsida</taxon>
        <taxon>eudicotyledons</taxon>
        <taxon>Gunneridae</taxon>
        <taxon>Pentapetalae</taxon>
        <taxon>rosids</taxon>
        <taxon>malvids</taxon>
        <taxon>Malvales</taxon>
        <taxon>Malvaceae</taxon>
        <taxon>Malvoideae</taxon>
        <taxon>Gossypium</taxon>
    </lineage>
</organism>
<protein>
    <recommendedName>
        <fullName evidence="3">RNase H type-1 domain-containing protein</fullName>
    </recommendedName>
</protein>
<keyword evidence="2" id="KW-1185">Reference proteome</keyword>
<gene>
    <name evidence="1" type="ORF">Golob_003928</name>
</gene>
<evidence type="ECO:0008006" key="3">
    <source>
        <dbReference type="Google" id="ProtNLM"/>
    </source>
</evidence>
<name>A0A7J8MZY4_9ROSI</name>
<feature type="non-terminal residue" evidence="1">
    <location>
        <position position="1"/>
    </location>
</feature>
<dbReference type="AlphaFoldDB" id="A0A7J8MZY4"/>
<accession>A0A7J8MZY4</accession>